<comment type="similarity">
    <text evidence="1 5">Belongs to the peptidase S8 family.</text>
</comment>
<evidence type="ECO:0000256" key="4">
    <source>
        <dbReference type="ARBA" id="ARBA00022825"/>
    </source>
</evidence>
<evidence type="ECO:0000259" key="6">
    <source>
        <dbReference type="Pfam" id="PF00082"/>
    </source>
</evidence>
<protein>
    <recommendedName>
        <fullName evidence="6">Peptidase S8/S53 domain-containing protein</fullName>
    </recommendedName>
</protein>
<dbReference type="PROSITE" id="PS00138">
    <property type="entry name" value="SUBTILASE_SER"/>
    <property type="match status" value="1"/>
</dbReference>
<keyword evidence="8" id="KW-1185">Reference proteome</keyword>
<evidence type="ECO:0000256" key="2">
    <source>
        <dbReference type="ARBA" id="ARBA00022670"/>
    </source>
</evidence>
<feature type="active site" description="Charge relay system" evidence="5">
    <location>
        <position position="252"/>
    </location>
</feature>
<dbReference type="PANTHER" id="PTHR43806:SF67">
    <property type="entry name" value="EGF-LIKE DOMAIN-CONTAINING PROTEIN"/>
    <property type="match status" value="1"/>
</dbReference>
<dbReference type="Gene3D" id="2.60.120.1290">
    <property type="match status" value="1"/>
</dbReference>
<organism evidence="7 8">
    <name type="scientific">Muricoccus nepalensis</name>
    <dbReference type="NCBI Taxonomy" id="1854500"/>
    <lineage>
        <taxon>Bacteria</taxon>
        <taxon>Pseudomonadati</taxon>
        <taxon>Pseudomonadota</taxon>
        <taxon>Alphaproteobacteria</taxon>
        <taxon>Acetobacterales</taxon>
        <taxon>Roseomonadaceae</taxon>
        <taxon>Muricoccus</taxon>
    </lineage>
</organism>
<dbReference type="SUPFAM" id="SSF52743">
    <property type="entry name" value="Subtilisin-like"/>
    <property type="match status" value="1"/>
</dbReference>
<feature type="active site" description="Charge relay system" evidence="5">
    <location>
        <position position="597"/>
    </location>
</feature>
<dbReference type="PRINTS" id="PR00723">
    <property type="entry name" value="SUBTILISIN"/>
</dbReference>
<feature type="domain" description="Peptidase S8/S53" evidence="6">
    <location>
        <begin position="516"/>
        <end position="633"/>
    </location>
</feature>
<name>A0A502F6R0_9PROT</name>
<dbReference type="Gene3D" id="3.40.50.200">
    <property type="entry name" value="Peptidase S8/S53 domain"/>
    <property type="match status" value="1"/>
</dbReference>
<evidence type="ECO:0000256" key="5">
    <source>
        <dbReference type="PROSITE-ProRule" id="PRU01240"/>
    </source>
</evidence>
<evidence type="ECO:0000256" key="3">
    <source>
        <dbReference type="ARBA" id="ARBA00022801"/>
    </source>
</evidence>
<dbReference type="PROSITE" id="PS51892">
    <property type="entry name" value="SUBTILASE"/>
    <property type="match status" value="1"/>
</dbReference>
<gene>
    <name evidence="7" type="ORF">EAH89_26700</name>
</gene>
<dbReference type="InterPro" id="IPR050131">
    <property type="entry name" value="Peptidase_S8_subtilisin-like"/>
</dbReference>
<accession>A0A502F6R0</accession>
<dbReference type="GO" id="GO:0004252">
    <property type="term" value="F:serine-type endopeptidase activity"/>
    <property type="evidence" value="ECO:0007669"/>
    <property type="project" value="UniProtKB-UniRule"/>
</dbReference>
<reference evidence="7 8" key="1">
    <citation type="journal article" date="2019" name="Environ. Microbiol.">
        <title>Species interactions and distinct microbial communities in high Arctic permafrost affected cryosols are associated with the CH4 and CO2 gas fluxes.</title>
        <authorList>
            <person name="Altshuler I."/>
            <person name="Hamel J."/>
            <person name="Turney S."/>
            <person name="Magnuson E."/>
            <person name="Levesque R."/>
            <person name="Greer C."/>
            <person name="Whyte L.G."/>
        </authorList>
    </citation>
    <scope>NUCLEOTIDE SEQUENCE [LARGE SCALE GENOMIC DNA]</scope>
    <source>
        <strain evidence="7 8">S9.3B</strain>
    </source>
</reference>
<evidence type="ECO:0000313" key="7">
    <source>
        <dbReference type="EMBL" id="TPG44880.1"/>
    </source>
</evidence>
<dbReference type="EMBL" id="RCZP01000049">
    <property type="protein sequence ID" value="TPG44880.1"/>
    <property type="molecule type" value="Genomic_DNA"/>
</dbReference>
<dbReference type="PANTHER" id="PTHR43806">
    <property type="entry name" value="PEPTIDASE S8"/>
    <property type="match status" value="1"/>
</dbReference>
<dbReference type="InterPro" id="IPR023828">
    <property type="entry name" value="Peptidase_S8_Ser-AS"/>
</dbReference>
<dbReference type="Proteomes" id="UP000317078">
    <property type="component" value="Unassembled WGS sequence"/>
</dbReference>
<keyword evidence="3 5" id="KW-0378">Hydrolase</keyword>
<proteinExistence type="inferred from homology"/>
<evidence type="ECO:0000313" key="8">
    <source>
        <dbReference type="Proteomes" id="UP000317078"/>
    </source>
</evidence>
<dbReference type="Pfam" id="PF00082">
    <property type="entry name" value="Peptidase_S8"/>
    <property type="match status" value="1"/>
</dbReference>
<keyword evidence="4 5" id="KW-0720">Serine protease</keyword>
<dbReference type="InterPro" id="IPR015500">
    <property type="entry name" value="Peptidase_S8_subtilisin-rel"/>
</dbReference>
<dbReference type="GO" id="GO:0006508">
    <property type="term" value="P:proteolysis"/>
    <property type="evidence" value="ECO:0007669"/>
    <property type="project" value="UniProtKB-KW"/>
</dbReference>
<feature type="active site" description="Charge relay system" evidence="5">
    <location>
        <position position="160"/>
    </location>
</feature>
<sequence>MFLADGTQGGGASSRIDPVLRAATLALALGPRPAEFGLLALIPGGTAVRPRPGIRFGHAVREADGAILPPDGTPPRSDGTLLAAIRIDLDALGAEGPADLMGKLLALLEDLAGEGWCMQVERVAAAPSSAAMGTGPGMTAGLPPPPGAPDGRGVLVGAVDFGCAFAHPAFREGPDGLGGTRLRLLWDQNAPRPPGAPLPGRFYDPAELDALLAGPGSPYPPGGYAPWQNGYVAEDAAPARPGRRPDPRLLVHGTGVLALAAGRRPAAGPWAGAVPSGAAPGAALGFVHLRPRALVSEGDAIDVLDGACALFALAEREGMPAVVNLSIGANTGGHDGRSLMDRALDALLRRPGRAITVAAGNMRGAGLHRCGEVGTRPETLSWRFAAGDPTPNMLRVYAPMIAGLPALDLSLAHPGGAPGSAIPRGALRDGSARLIRDAAGRDVGTAVCTTRPPTTEAPVQHFELRIIPSGAEETWEVTLGLSDASPAASCPFDAWIERDDLRANSTSRFEPREPPGGEGGCSLGSLACAEGPVCVGACAPADGQPAPFSSLGGTRGGGEKPDLVAPGIGVATASGLGGLRDGNGLTYAATAAMDGTSAAAPQVAGVVALMLQLRPRLPAARVREILRTTTRERQADPTFPWDSARGAGRLDAAAALAMTMEEPE</sequence>
<dbReference type="InterPro" id="IPR036852">
    <property type="entry name" value="Peptidase_S8/S53_dom_sf"/>
</dbReference>
<evidence type="ECO:0000256" key="1">
    <source>
        <dbReference type="ARBA" id="ARBA00011073"/>
    </source>
</evidence>
<keyword evidence="2 5" id="KW-0645">Protease</keyword>
<comment type="caution">
    <text evidence="7">The sequence shown here is derived from an EMBL/GenBank/DDBJ whole genome shotgun (WGS) entry which is preliminary data.</text>
</comment>
<dbReference type="InterPro" id="IPR000209">
    <property type="entry name" value="Peptidase_S8/S53_dom"/>
</dbReference>
<dbReference type="AlphaFoldDB" id="A0A502F6R0"/>